<protein>
    <recommendedName>
        <fullName evidence="16">Kinesin-like protein KIF3B</fullName>
    </recommendedName>
</protein>
<feature type="region of interest" description="Disordered" evidence="19">
    <location>
        <begin position="734"/>
        <end position="866"/>
    </location>
</feature>
<evidence type="ECO:0000313" key="23">
    <source>
        <dbReference type="Ensembl" id="ENSLLEP00000015935.1"/>
    </source>
</evidence>
<dbReference type="InterPro" id="IPR027417">
    <property type="entry name" value="P-loop_NTPase"/>
</dbReference>
<organism evidence="23 24">
    <name type="scientific">Leptobrachium leishanense</name>
    <name type="common">Leishan spiny toad</name>
    <dbReference type="NCBI Taxonomy" id="445787"/>
    <lineage>
        <taxon>Eukaryota</taxon>
        <taxon>Metazoa</taxon>
        <taxon>Chordata</taxon>
        <taxon>Craniata</taxon>
        <taxon>Vertebrata</taxon>
        <taxon>Euteleostomi</taxon>
        <taxon>Amphibia</taxon>
        <taxon>Batrachia</taxon>
        <taxon>Anura</taxon>
        <taxon>Pelobatoidea</taxon>
        <taxon>Megophryidae</taxon>
        <taxon>Leptobrachium</taxon>
    </lineage>
</organism>
<dbReference type="PROSITE" id="PS51916">
    <property type="entry name" value="DEUBAD"/>
    <property type="match status" value="1"/>
</dbReference>
<evidence type="ECO:0000256" key="12">
    <source>
        <dbReference type="ARBA" id="ARBA00023163"/>
    </source>
</evidence>
<dbReference type="GO" id="GO:0042975">
    <property type="term" value="F:peroxisome proliferator activated receptor binding"/>
    <property type="evidence" value="ECO:0007669"/>
    <property type="project" value="TreeGrafter"/>
</dbReference>
<feature type="domain" description="DEUBAD" evidence="22">
    <location>
        <begin position="921"/>
        <end position="1030"/>
    </location>
</feature>
<feature type="coiled-coil region" evidence="18">
    <location>
        <begin position="421"/>
        <end position="578"/>
    </location>
</feature>
<evidence type="ECO:0000256" key="6">
    <source>
        <dbReference type="ARBA" id="ARBA00022741"/>
    </source>
</evidence>
<evidence type="ECO:0000256" key="3">
    <source>
        <dbReference type="ARBA" id="ARBA00022490"/>
    </source>
</evidence>
<dbReference type="SUPFAM" id="SSF52540">
    <property type="entry name" value="P-loop containing nucleoside triphosphate hydrolases"/>
    <property type="match status" value="1"/>
</dbReference>
<evidence type="ECO:0000256" key="11">
    <source>
        <dbReference type="ARBA" id="ARBA00023054"/>
    </source>
</evidence>
<keyword evidence="3" id="KW-0963">Cytoplasm</keyword>
<dbReference type="GO" id="GO:0005874">
    <property type="term" value="C:microtubule"/>
    <property type="evidence" value="ECO:0007669"/>
    <property type="project" value="UniProtKB-KW"/>
</dbReference>
<feature type="region of interest" description="Disordered" evidence="19">
    <location>
        <begin position="374"/>
        <end position="398"/>
    </location>
</feature>
<evidence type="ECO:0000256" key="13">
    <source>
        <dbReference type="ARBA" id="ARBA00023175"/>
    </source>
</evidence>
<keyword evidence="10" id="KW-0805">Transcription regulation</keyword>
<feature type="compositionally biased region" description="Basic residues" evidence="19">
    <location>
        <begin position="375"/>
        <end position="388"/>
    </location>
</feature>
<evidence type="ECO:0000256" key="4">
    <source>
        <dbReference type="ARBA" id="ARBA00022701"/>
    </source>
</evidence>
<evidence type="ECO:0000256" key="2">
    <source>
        <dbReference type="ARBA" id="ARBA00004245"/>
    </source>
</evidence>
<dbReference type="Proteomes" id="UP000694569">
    <property type="component" value="Unplaced"/>
</dbReference>
<evidence type="ECO:0000256" key="8">
    <source>
        <dbReference type="ARBA" id="ARBA00022833"/>
    </source>
</evidence>
<sequence>MGSKPKSSEALKVVVRCRPMNRKEEAAGYDSIVSMDVKLGQVTIRHPRANPVELPKTFTFDAVYDANSKQADLYDETVRPLIDSVLQGFNGTLFAYGQTGTGKTYTMQGVWAELEKRGVIPFTFDHIFTHISRSQNQQFLVRASYLEIYQEEIRDLLSKDQNKKLELKENPETGVYIKDLSSFVTKNVKEIEHVMNLGNQARSVACTNMNEHSSRSHTIFVITIECSELGVDGEEHIRVGKLNLVDLAGSERQSKTAANGERPKEASKINLSLSALGNVISSLVDGRSTHIPYRDSKLTRLLQDSLGGNAKTIMVATLGPASHHYDETLSTLRFANRAKNIKNKPRINEDPKDTLLREFQEEIARLKAQLEKRGMLSKKKRRNSRRKKSVDGDPIIDTETEEDNDVHLIEKNVGCYLKEQAERLEQEKAAIQDDHSLLADQKLKLIEEKEKMMEDLSKERKATELLAVKFKAMESKLLIGGKNIMDHTNEQQKMLEIKRQEISEQKRREREMQQQMLMQDEETLELRETYTSLQQEVEMKTKKLKKLYAKLQAVKGEIQDQHDEYVRVRQDLEQAQNEQTRELKYRYLIIENFIPPEEKNKIVNRLYYDSEEDQWKFQPLVPPGNDNQGGSTMKRRPLSAVGYKRPISQYARVAMVMGCHPRYRVLEKYHNTPMSHKEILQVIQREGLKEISGTSPLACLNAMLHTNSRGEEGMFYKVPGRMGVYTLKKDAAEEMKELSDGSEDSSEAQSDSQSSEHSSSCSSSSRGSTKEQRSSRWRRKVTSRLSQPSSPQSGCPSPSIPAGKVISPSQKHSKKALKQALKQQQQRKKQQRRPGLPVPTGQHLLLKTVKTPSNISPPKPSSAPVTWQNKNAEAPHRAAQIPAAASVSVQGLGKKALPQPDKLQARQLKRTKCAEIDVETPESILVNTNLRALINKHTFSLLPGDCQQRLLALLPEVDRPAGPDGQMKLNNSALNNEFFTSASQSWKERLAEGELTPEMQLRIRQEMEKEKKMEPWKEQFYERYYGESSGLSLDEFAELVEAPKEVTDTPMQITREAKSTKPTPRPEPVTARSEPKASIKVKLEKPRPAKEEGREKPPIKPEPLKDEEATLHSASLQTATKAMMASASLKPPEPADGRVQAVSVMEKIETSKEAPQASRVKIVTSHVSSPPSQPKIPNAAQAPGTLSTKKDSHVNPVAADSLAEPCSSAVAKRKLDTGGEVMVNPEKFPRVMEQPHSQHSFRDPCRPNSSSSPEQKMAPPKIPIPCSQKPFPSLVSPRPTFPAAHTSPVRTGARTLADIKAKAQLARAKRAAAAAAATISAGFCGSVPGPGPGGGEAADPGGGRTAQADVTTHTGSYFPPFNQPKPHGGQSARADIISRCNKSTTTAKTQRTTQTTSDTCTSQEPCTILRDTQHKLLIQQSARYIGGPHG</sequence>
<proteinExistence type="inferred from homology"/>
<keyword evidence="9 17" id="KW-0067">ATP-binding</keyword>
<dbReference type="Ensembl" id="ENSLLET00000016546.1">
    <property type="protein sequence ID" value="ENSLLEP00000015935.1"/>
    <property type="gene ID" value="ENSLLEG00000010140.1"/>
</dbReference>
<dbReference type="Pfam" id="PF05066">
    <property type="entry name" value="HARE-HTH"/>
    <property type="match status" value="1"/>
</dbReference>
<dbReference type="PANTHER" id="PTHR13578:SF11">
    <property type="entry name" value="POLYCOMB GROUP PROTEIN ASXL2-RELATED"/>
    <property type="match status" value="1"/>
</dbReference>
<keyword evidence="5" id="KW-0479">Metal-binding</keyword>
<keyword evidence="4" id="KW-0493">Microtubule</keyword>
<keyword evidence="13 17" id="KW-0505">Motor protein</keyword>
<dbReference type="Pfam" id="PF00225">
    <property type="entry name" value="Kinesin"/>
    <property type="match status" value="1"/>
</dbReference>
<feature type="compositionally biased region" description="Basic and acidic residues" evidence="19">
    <location>
        <begin position="1073"/>
        <end position="1110"/>
    </location>
</feature>
<dbReference type="PROSITE" id="PS51913">
    <property type="entry name" value="HTH_HARE"/>
    <property type="match status" value="1"/>
</dbReference>
<keyword evidence="14" id="KW-0206">Cytoskeleton</keyword>
<evidence type="ECO:0000256" key="7">
    <source>
        <dbReference type="ARBA" id="ARBA00022771"/>
    </source>
</evidence>
<dbReference type="Pfam" id="PF13919">
    <property type="entry name" value="ASXH"/>
    <property type="match status" value="1"/>
</dbReference>
<feature type="compositionally biased region" description="Low complexity" evidence="19">
    <location>
        <begin position="747"/>
        <end position="767"/>
    </location>
</feature>
<evidence type="ECO:0000256" key="15">
    <source>
        <dbReference type="ARBA" id="ARBA00023242"/>
    </source>
</evidence>
<dbReference type="InterPro" id="IPR019821">
    <property type="entry name" value="Kinesin_motor_CS"/>
</dbReference>
<dbReference type="GO" id="GO:0003777">
    <property type="term" value="F:microtubule motor activity"/>
    <property type="evidence" value="ECO:0007669"/>
    <property type="project" value="InterPro"/>
</dbReference>
<keyword evidence="11 18" id="KW-0175">Coiled coil</keyword>
<evidence type="ECO:0000256" key="16">
    <source>
        <dbReference type="ARBA" id="ARBA00073261"/>
    </source>
</evidence>
<feature type="compositionally biased region" description="Low complexity" evidence="19">
    <location>
        <begin position="786"/>
        <end position="801"/>
    </location>
</feature>
<reference evidence="23" key="1">
    <citation type="submission" date="2025-08" db="UniProtKB">
        <authorList>
            <consortium name="Ensembl"/>
        </authorList>
    </citation>
    <scope>IDENTIFICATION</scope>
</reference>
<dbReference type="GO" id="GO:0009887">
    <property type="term" value="P:animal organ morphogenesis"/>
    <property type="evidence" value="ECO:0007669"/>
    <property type="project" value="TreeGrafter"/>
</dbReference>
<keyword evidence="15" id="KW-0539">Nucleus</keyword>
<comment type="similarity">
    <text evidence="17">Belongs to the TRAFAC class myosin-kinesin ATPase superfamily. Kinesin family.</text>
</comment>
<feature type="binding site" evidence="17">
    <location>
        <begin position="97"/>
        <end position="104"/>
    </location>
    <ligand>
        <name>ATP</name>
        <dbReference type="ChEBI" id="CHEBI:30616"/>
    </ligand>
</feature>
<name>A0A8C5MKE3_9ANUR</name>
<feature type="region of interest" description="Disordered" evidence="19">
    <location>
        <begin position="1043"/>
        <end position="1259"/>
    </location>
</feature>
<gene>
    <name evidence="23" type="primary">KIF3C</name>
</gene>
<dbReference type="OrthoDB" id="3176171at2759"/>
<keyword evidence="8" id="KW-0862">Zinc</keyword>
<dbReference type="Gene3D" id="3.40.850.10">
    <property type="entry name" value="Kinesin motor domain"/>
    <property type="match status" value="1"/>
</dbReference>
<evidence type="ECO:0000256" key="18">
    <source>
        <dbReference type="SAM" id="Coils"/>
    </source>
</evidence>
<feature type="domain" description="HTH HARE-type" evidence="21">
    <location>
        <begin position="656"/>
        <end position="730"/>
    </location>
</feature>
<dbReference type="PANTHER" id="PTHR13578">
    <property type="entry name" value="ADDITIONAL SEX COMBS LIKE PROTEIN ASXL"/>
    <property type="match status" value="1"/>
</dbReference>
<evidence type="ECO:0000256" key="9">
    <source>
        <dbReference type="ARBA" id="ARBA00022840"/>
    </source>
</evidence>
<dbReference type="PROSITE" id="PS50067">
    <property type="entry name" value="KINESIN_MOTOR_2"/>
    <property type="match status" value="1"/>
</dbReference>
<keyword evidence="7" id="KW-0863">Zinc-finger</keyword>
<dbReference type="InterPro" id="IPR007759">
    <property type="entry name" value="Asxl_HARE-HTH"/>
</dbReference>
<evidence type="ECO:0000256" key="17">
    <source>
        <dbReference type="PROSITE-ProRule" id="PRU00283"/>
    </source>
</evidence>
<dbReference type="InterPro" id="IPR001752">
    <property type="entry name" value="Kinesin_motor_dom"/>
</dbReference>
<dbReference type="InterPro" id="IPR028020">
    <property type="entry name" value="ASX_DEUBAD_dom"/>
</dbReference>
<dbReference type="InterPro" id="IPR024811">
    <property type="entry name" value="ASX/ASX-like"/>
</dbReference>
<evidence type="ECO:0000256" key="14">
    <source>
        <dbReference type="ARBA" id="ARBA00023212"/>
    </source>
</evidence>
<dbReference type="InterPro" id="IPR036961">
    <property type="entry name" value="Kinesin_motor_dom_sf"/>
</dbReference>
<evidence type="ECO:0000313" key="24">
    <source>
        <dbReference type="Proteomes" id="UP000694569"/>
    </source>
</evidence>
<evidence type="ECO:0000256" key="5">
    <source>
        <dbReference type="ARBA" id="ARBA00022723"/>
    </source>
</evidence>
<feature type="domain" description="Kinesin motor" evidence="20">
    <location>
        <begin position="10"/>
        <end position="341"/>
    </location>
</feature>
<accession>A0A8C5MKE3</accession>
<keyword evidence="6 17" id="KW-0547">Nucleotide-binding</keyword>
<dbReference type="GO" id="GO:0008017">
    <property type="term" value="F:microtubule binding"/>
    <property type="evidence" value="ECO:0007669"/>
    <property type="project" value="InterPro"/>
</dbReference>
<comment type="subcellular location">
    <subcellularLocation>
        <location evidence="2">Cytoplasm</location>
        <location evidence="2">Cytoskeleton</location>
    </subcellularLocation>
    <subcellularLocation>
        <location evidence="1">Nucleus</location>
    </subcellularLocation>
</comment>
<dbReference type="GO" id="GO:0045944">
    <property type="term" value="P:positive regulation of transcription by RNA polymerase II"/>
    <property type="evidence" value="ECO:0007669"/>
    <property type="project" value="TreeGrafter"/>
</dbReference>
<dbReference type="SMART" id="SM00129">
    <property type="entry name" value="KISc"/>
    <property type="match status" value="1"/>
</dbReference>
<evidence type="ECO:0000256" key="10">
    <source>
        <dbReference type="ARBA" id="ARBA00023015"/>
    </source>
</evidence>
<dbReference type="InterPro" id="IPR044867">
    <property type="entry name" value="DEUBAD_dom"/>
</dbReference>
<dbReference type="CDD" id="cd01371">
    <property type="entry name" value="KISc_KIF3"/>
    <property type="match status" value="1"/>
</dbReference>
<keyword evidence="24" id="KW-1185">Reference proteome</keyword>
<dbReference type="PRINTS" id="PR00380">
    <property type="entry name" value="KINESINHEAVY"/>
</dbReference>
<evidence type="ECO:0000256" key="1">
    <source>
        <dbReference type="ARBA" id="ARBA00004123"/>
    </source>
</evidence>
<reference evidence="23" key="2">
    <citation type="submission" date="2025-09" db="UniProtKB">
        <authorList>
            <consortium name="Ensembl"/>
        </authorList>
    </citation>
    <scope>IDENTIFICATION</scope>
</reference>
<evidence type="ECO:0000259" key="22">
    <source>
        <dbReference type="PROSITE" id="PS51916"/>
    </source>
</evidence>
<evidence type="ECO:0000259" key="20">
    <source>
        <dbReference type="PROSITE" id="PS50067"/>
    </source>
</evidence>
<dbReference type="GeneTree" id="ENSGT00940000153739"/>
<dbReference type="GO" id="GO:0003682">
    <property type="term" value="F:chromatin binding"/>
    <property type="evidence" value="ECO:0007669"/>
    <property type="project" value="TreeGrafter"/>
</dbReference>
<dbReference type="FunFam" id="3.40.850.10:FF:000017">
    <property type="entry name" value="Kinesin-like protein"/>
    <property type="match status" value="1"/>
</dbReference>
<dbReference type="GO" id="GO:0005871">
    <property type="term" value="C:kinesin complex"/>
    <property type="evidence" value="ECO:0007669"/>
    <property type="project" value="UniProtKB-ARBA"/>
</dbReference>
<dbReference type="GO" id="GO:0060271">
    <property type="term" value="P:cilium assembly"/>
    <property type="evidence" value="ECO:0007669"/>
    <property type="project" value="UniProtKB-ARBA"/>
</dbReference>
<dbReference type="PROSITE" id="PS00411">
    <property type="entry name" value="KINESIN_MOTOR_1"/>
    <property type="match status" value="1"/>
</dbReference>
<keyword evidence="12" id="KW-0804">Transcription</keyword>
<dbReference type="GO" id="GO:0005524">
    <property type="term" value="F:ATP binding"/>
    <property type="evidence" value="ECO:0007669"/>
    <property type="project" value="UniProtKB-UniRule"/>
</dbReference>
<dbReference type="GO" id="GO:0007018">
    <property type="term" value="P:microtubule-based movement"/>
    <property type="evidence" value="ECO:0007669"/>
    <property type="project" value="InterPro"/>
</dbReference>
<dbReference type="GO" id="GO:0035517">
    <property type="term" value="C:PR-DUB complex"/>
    <property type="evidence" value="ECO:0007669"/>
    <property type="project" value="TreeGrafter"/>
</dbReference>
<evidence type="ECO:0000256" key="19">
    <source>
        <dbReference type="SAM" id="MobiDB-lite"/>
    </source>
</evidence>
<evidence type="ECO:0000259" key="21">
    <source>
        <dbReference type="PROSITE" id="PS51913"/>
    </source>
</evidence>
<dbReference type="GO" id="GO:0008270">
    <property type="term" value="F:zinc ion binding"/>
    <property type="evidence" value="ECO:0007669"/>
    <property type="project" value="UniProtKB-KW"/>
</dbReference>